<evidence type="ECO:0000313" key="4">
    <source>
        <dbReference type="EMBL" id="RTX70951.1"/>
    </source>
</evidence>
<gene>
    <name evidence="4" type="ORF">CD117_13010</name>
</gene>
<feature type="chain" id="PRO_5042516728" description="PepSY domain-containing protein" evidence="2">
    <location>
        <begin position="18"/>
        <end position="221"/>
    </location>
</feature>
<keyword evidence="2" id="KW-0732">Signal</keyword>
<dbReference type="AlphaFoldDB" id="A0AAJ4VGX7"/>
<feature type="signal peptide" evidence="2">
    <location>
        <begin position="1"/>
        <end position="17"/>
    </location>
</feature>
<feature type="domain" description="PepSY" evidence="3">
    <location>
        <begin position="164"/>
        <end position="219"/>
    </location>
</feature>
<sequence length="221" mass="24753">MKYKMLSLLLSAGIVLAACGNGDDDNNDKKDNQNDEKTEQTTKENSNDNQNTDDDQDSDDNQNTDDDQSSDKATENTVKWDDVKVSPEDAVKAAQKESKGELKDLSFEKETGEWSYKVELVDGTNENKVLINADDKSVTNVEKEQEDSDDNDQTFKLSDVAKFEDALKVAQDKAKGDIKEWSLSEDNGKLVYSIELKEGNKESTEFTIDAKSKEILEQETD</sequence>
<feature type="region of interest" description="Disordered" evidence="1">
    <location>
        <begin position="18"/>
        <end position="105"/>
    </location>
</feature>
<evidence type="ECO:0000259" key="3">
    <source>
        <dbReference type="Pfam" id="PF03413"/>
    </source>
</evidence>
<evidence type="ECO:0000313" key="5">
    <source>
        <dbReference type="Proteomes" id="UP000274792"/>
    </source>
</evidence>
<feature type="domain" description="PepSY" evidence="3">
    <location>
        <begin position="84"/>
        <end position="142"/>
    </location>
</feature>
<comment type="caution">
    <text evidence="4">The sequence shown here is derived from an EMBL/GenBank/DDBJ whole genome shotgun (WGS) entry which is preliminary data.</text>
</comment>
<reference evidence="4 5" key="1">
    <citation type="submission" date="2018-10" db="EMBL/GenBank/DDBJ databases">
        <title>A collection Staphylococci species genome sequencing.</title>
        <authorList>
            <person name="Cole K."/>
        </authorList>
    </citation>
    <scope>NUCLEOTIDE SEQUENCE [LARGE SCALE GENOMIC DNA]</scope>
    <source>
        <strain evidence="5">NCTC 12218</strain>
    </source>
</reference>
<dbReference type="RefSeq" id="WP_126477849.1">
    <property type="nucleotide sequence ID" value="NZ_JALGPB010000001.1"/>
</dbReference>
<feature type="compositionally biased region" description="Basic and acidic residues" evidence="1">
    <location>
        <begin position="69"/>
        <end position="105"/>
    </location>
</feature>
<accession>A0AAJ4VGX7</accession>
<feature type="compositionally biased region" description="Basic and acidic residues" evidence="1">
    <location>
        <begin position="27"/>
        <end position="46"/>
    </location>
</feature>
<dbReference type="EMBL" id="RXWV01000083">
    <property type="protein sequence ID" value="RTX70951.1"/>
    <property type="molecule type" value="Genomic_DNA"/>
</dbReference>
<feature type="compositionally biased region" description="Acidic residues" evidence="1">
    <location>
        <begin position="51"/>
        <end position="68"/>
    </location>
</feature>
<evidence type="ECO:0000256" key="2">
    <source>
        <dbReference type="SAM" id="SignalP"/>
    </source>
</evidence>
<dbReference type="InterPro" id="IPR025711">
    <property type="entry name" value="PepSY"/>
</dbReference>
<dbReference type="Gene3D" id="3.10.450.40">
    <property type="match status" value="2"/>
</dbReference>
<dbReference type="Proteomes" id="UP000274792">
    <property type="component" value="Unassembled WGS sequence"/>
</dbReference>
<name>A0AAJ4VGX7_MAMSC</name>
<proteinExistence type="predicted"/>
<evidence type="ECO:0000256" key="1">
    <source>
        <dbReference type="SAM" id="MobiDB-lite"/>
    </source>
</evidence>
<dbReference type="PROSITE" id="PS51257">
    <property type="entry name" value="PROKAR_LIPOPROTEIN"/>
    <property type="match status" value="1"/>
</dbReference>
<dbReference type="Pfam" id="PF03413">
    <property type="entry name" value="PepSY"/>
    <property type="match status" value="2"/>
</dbReference>
<organism evidence="4 5">
    <name type="scientific">Mammaliicoccus sciuri</name>
    <name type="common">Staphylococcus sciuri</name>
    <dbReference type="NCBI Taxonomy" id="1296"/>
    <lineage>
        <taxon>Bacteria</taxon>
        <taxon>Bacillati</taxon>
        <taxon>Bacillota</taxon>
        <taxon>Bacilli</taxon>
        <taxon>Bacillales</taxon>
        <taxon>Staphylococcaceae</taxon>
        <taxon>Mammaliicoccus</taxon>
    </lineage>
</organism>
<protein>
    <recommendedName>
        <fullName evidence="3">PepSY domain-containing protein</fullName>
    </recommendedName>
</protein>